<evidence type="ECO:0000313" key="1">
    <source>
        <dbReference type="EMBL" id="SFH97003.1"/>
    </source>
</evidence>
<sequence length="575" mass="62855">MKADRQLNVRIAPQKLRRFMRTVAPALTLAAGVCGIVLAPPAAYAFPPDQPYVDNTAYAFGATDGLAASAVNEKAGVAYHQLTYKDSGRRVDYTTTTGHLTAMDANGNPEASMFYVAYIAKNRGPFPRPVTFFYNGGPGSSSIWLRLGSFAPSRVATPDPYTTGWPNFPLVDNEESLIDTTDMVFIDPPGTGFSEAVLPNSNQTFWGVDQDAGVMRDFILRYLAVNPRPNSPIYLYGESYGTPRTDVLAPLLQQAGVKLTGIVLQSCILDYNDQYPSTSDLQRATDYTVSLLPGYAEVAAFFGLVTPPPPFGVQVTPPLPWLRNFAQMMRDFSTRDYAQFLPYGPTFLGLANPPVFPTPAVYTQLSAESTVNVSALTAYLGPNPLNTALVPGYTIGSYDGRVSAANNSPIIASDSDPSDALMSTPFPIILNQQLPNYLKYTAPNTTYVTLSDTANENWDFSHGGLAEPDTIPDLLAALTLNPHLKVLVENGYHDLVTPFFMTEKDLGRLKSVKGIHPDIQVTHYAGGHMIYLEDTSRPHMKRDLVSYYYGFPIEGAMRFHQLPKPWSDQPPAGTP</sequence>
<dbReference type="GO" id="GO:0004185">
    <property type="term" value="F:serine-type carboxypeptidase activity"/>
    <property type="evidence" value="ECO:0007669"/>
    <property type="project" value="InterPro"/>
</dbReference>
<dbReference type="AlphaFoldDB" id="A0A1I3EDR6"/>
<dbReference type="InterPro" id="IPR001563">
    <property type="entry name" value="Peptidase_S10"/>
</dbReference>
<dbReference type="Gene3D" id="3.40.50.1820">
    <property type="entry name" value="alpha/beta hydrolase"/>
    <property type="match status" value="1"/>
</dbReference>
<organism evidence="1 2">
    <name type="scientific">Paraburkholderia megapolitana</name>
    <dbReference type="NCBI Taxonomy" id="420953"/>
    <lineage>
        <taxon>Bacteria</taxon>
        <taxon>Pseudomonadati</taxon>
        <taxon>Pseudomonadota</taxon>
        <taxon>Betaproteobacteria</taxon>
        <taxon>Burkholderiales</taxon>
        <taxon>Burkholderiaceae</taxon>
        <taxon>Paraburkholderia</taxon>
    </lineage>
</organism>
<dbReference type="InterPro" id="IPR029058">
    <property type="entry name" value="AB_hydrolase_fold"/>
</dbReference>
<keyword evidence="2" id="KW-1185">Reference proteome</keyword>
<evidence type="ECO:0000313" key="2">
    <source>
        <dbReference type="Proteomes" id="UP000199548"/>
    </source>
</evidence>
<dbReference type="GO" id="GO:0006508">
    <property type="term" value="P:proteolysis"/>
    <property type="evidence" value="ECO:0007669"/>
    <property type="project" value="InterPro"/>
</dbReference>
<name>A0A1I3EDR6_9BURK</name>
<dbReference type="SUPFAM" id="SSF53474">
    <property type="entry name" value="alpha/beta-Hydrolases"/>
    <property type="match status" value="1"/>
</dbReference>
<dbReference type="Proteomes" id="UP000199548">
    <property type="component" value="Unassembled WGS sequence"/>
</dbReference>
<dbReference type="EMBL" id="FOQU01000001">
    <property type="protein sequence ID" value="SFH97003.1"/>
    <property type="molecule type" value="Genomic_DNA"/>
</dbReference>
<keyword evidence="1" id="KW-0121">Carboxypeptidase</keyword>
<proteinExistence type="predicted"/>
<keyword evidence="1" id="KW-0645">Protease</keyword>
<protein>
    <submittedName>
        <fullName evidence="1">Carboxypeptidase C (Cathepsin A)</fullName>
    </submittedName>
</protein>
<accession>A0A1I3EDR6</accession>
<reference evidence="1 2" key="1">
    <citation type="submission" date="2016-10" db="EMBL/GenBank/DDBJ databases">
        <authorList>
            <person name="de Groot N.N."/>
        </authorList>
    </citation>
    <scope>NUCLEOTIDE SEQUENCE [LARGE SCALE GENOMIC DNA]</scope>
    <source>
        <strain evidence="1 2">LMG 23650</strain>
    </source>
</reference>
<dbReference type="Pfam" id="PF00450">
    <property type="entry name" value="Peptidase_S10"/>
    <property type="match status" value="1"/>
</dbReference>
<gene>
    <name evidence="1" type="ORF">SAMN05192543_101812</name>
</gene>
<keyword evidence="1" id="KW-0378">Hydrolase</keyword>